<dbReference type="EMBL" id="SUMC01000017">
    <property type="protein sequence ID" value="TKA10076.1"/>
    <property type="molecule type" value="Genomic_DNA"/>
</dbReference>
<evidence type="ECO:0000256" key="1">
    <source>
        <dbReference type="SAM" id="MobiDB-lite"/>
    </source>
</evidence>
<dbReference type="RefSeq" id="WP_136725157.1">
    <property type="nucleotide sequence ID" value="NZ_SUMC01000017.1"/>
</dbReference>
<gene>
    <name evidence="2" type="ORF">FCI23_19340</name>
</gene>
<dbReference type="OrthoDB" id="3213425at2"/>
<sequence length="361" mass="37104">MVDAVARRVGNMSARREKAWRWEHRGVVPDRETQEALADELGVPHDTLDVLPWPAWLPAGERDELRSPWTREGCVAALGATAGAALLDQRGFLVSGEGSAVAVAEEWLALSPAADTWFTDTGAPDSGGEVEAGVVEGLEQRLPALRRMARALGGGRVRTVVDAELQLVSDLIARSSGPGAGAGSGPTGRRLFAVAAELARMAGWASLDTCYQAAAERYLLTGLSAAHAAGDRALGANILKSLSLQYLDADRPAEALALARTARTGALGGPPGSPPCSPCARPAPTPRSAGPWNASPCSPPPRPPCPSRTTGPRPPGPSTSTRPNTPRNPPPATPCCAGTTPPTPCSAVPSSCTLPGAPGTA</sequence>
<comment type="caution">
    <text evidence="2">The sequence shown here is derived from an EMBL/GenBank/DDBJ whole genome shotgun (WGS) entry which is preliminary data.</text>
</comment>
<feature type="region of interest" description="Disordered" evidence="1">
    <location>
        <begin position="266"/>
        <end position="361"/>
    </location>
</feature>
<accession>A0A4U0SKE3</accession>
<feature type="compositionally biased region" description="Pro residues" evidence="1">
    <location>
        <begin position="297"/>
        <end position="317"/>
    </location>
</feature>
<evidence type="ECO:0000313" key="2">
    <source>
        <dbReference type="EMBL" id="TKA10076.1"/>
    </source>
</evidence>
<name>A0A4U0SKE3_9ACTN</name>
<protein>
    <recommendedName>
        <fullName evidence="4">Transcriptional regulator</fullName>
    </recommendedName>
</protein>
<evidence type="ECO:0000313" key="3">
    <source>
        <dbReference type="Proteomes" id="UP000305778"/>
    </source>
</evidence>
<organism evidence="2 3">
    <name type="scientific">Actinacidiphila oryziradicis</name>
    <dbReference type="NCBI Taxonomy" id="2571141"/>
    <lineage>
        <taxon>Bacteria</taxon>
        <taxon>Bacillati</taxon>
        <taxon>Actinomycetota</taxon>
        <taxon>Actinomycetes</taxon>
        <taxon>Kitasatosporales</taxon>
        <taxon>Streptomycetaceae</taxon>
        <taxon>Actinacidiphila</taxon>
    </lineage>
</organism>
<dbReference type="AlphaFoldDB" id="A0A4U0SKE3"/>
<reference evidence="2 3" key="1">
    <citation type="submission" date="2019-04" db="EMBL/GenBank/DDBJ databases">
        <title>Streptomyces oryziradicis sp. nov., a novel actinomycete isolated from rhizosphere soil of rice (Oryza sativa L.).</title>
        <authorList>
            <person name="Li C."/>
        </authorList>
    </citation>
    <scope>NUCLEOTIDE SEQUENCE [LARGE SCALE GENOMIC DNA]</scope>
    <source>
        <strain evidence="2 3">NEAU-C40</strain>
    </source>
</reference>
<dbReference type="Proteomes" id="UP000305778">
    <property type="component" value="Unassembled WGS sequence"/>
</dbReference>
<proteinExistence type="predicted"/>
<keyword evidence="3" id="KW-1185">Reference proteome</keyword>
<evidence type="ECO:0008006" key="4">
    <source>
        <dbReference type="Google" id="ProtNLM"/>
    </source>
</evidence>
<feature type="compositionally biased region" description="Pro residues" evidence="1">
    <location>
        <begin position="271"/>
        <end position="285"/>
    </location>
</feature>